<protein>
    <recommendedName>
        <fullName evidence="5">Putative glutamate--cysteine ligase 2</fullName>
        <ecNumber evidence="5">6.3.2.2</ecNumber>
    </recommendedName>
    <alternativeName>
        <fullName evidence="5">Gamma-glutamylcysteine synthetase 2</fullName>
        <shortName evidence="5">GCS 2</shortName>
        <shortName evidence="5">Gamma-GCS 2</shortName>
    </alternativeName>
</protein>
<dbReference type="AlphaFoldDB" id="C7PZY7"/>
<comment type="catalytic activity">
    <reaction evidence="4 5">
        <text>L-cysteine + L-glutamate + ATP = gamma-L-glutamyl-L-cysteine + ADP + phosphate + H(+)</text>
        <dbReference type="Rhea" id="RHEA:13285"/>
        <dbReference type="ChEBI" id="CHEBI:15378"/>
        <dbReference type="ChEBI" id="CHEBI:29985"/>
        <dbReference type="ChEBI" id="CHEBI:30616"/>
        <dbReference type="ChEBI" id="CHEBI:35235"/>
        <dbReference type="ChEBI" id="CHEBI:43474"/>
        <dbReference type="ChEBI" id="CHEBI:58173"/>
        <dbReference type="ChEBI" id="CHEBI:456216"/>
        <dbReference type="EC" id="6.3.2.2"/>
    </reaction>
</comment>
<keyword evidence="1 5" id="KW-0436">Ligase</keyword>
<organism evidence="6 7">
    <name type="scientific">Catenulispora acidiphila (strain DSM 44928 / JCM 14897 / NBRC 102108 / NRRL B-24433 / ID139908)</name>
    <dbReference type="NCBI Taxonomy" id="479433"/>
    <lineage>
        <taxon>Bacteria</taxon>
        <taxon>Bacillati</taxon>
        <taxon>Actinomycetota</taxon>
        <taxon>Actinomycetes</taxon>
        <taxon>Catenulisporales</taxon>
        <taxon>Catenulisporaceae</taxon>
        <taxon>Catenulispora</taxon>
    </lineage>
</organism>
<name>C7PZY7_CATAD</name>
<reference evidence="6 7" key="1">
    <citation type="journal article" date="2009" name="Stand. Genomic Sci.">
        <title>Complete genome sequence of Catenulispora acidiphila type strain (ID 139908).</title>
        <authorList>
            <person name="Copeland A."/>
            <person name="Lapidus A."/>
            <person name="Glavina Del Rio T."/>
            <person name="Nolan M."/>
            <person name="Lucas S."/>
            <person name="Chen F."/>
            <person name="Tice H."/>
            <person name="Cheng J.F."/>
            <person name="Bruce D."/>
            <person name="Goodwin L."/>
            <person name="Pitluck S."/>
            <person name="Mikhailova N."/>
            <person name="Pati A."/>
            <person name="Ivanova N."/>
            <person name="Mavromatis K."/>
            <person name="Chen A."/>
            <person name="Palaniappan K."/>
            <person name="Chain P."/>
            <person name="Land M."/>
            <person name="Hauser L."/>
            <person name="Chang Y.J."/>
            <person name="Jeffries C.D."/>
            <person name="Chertkov O."/>
            <person name="Brettin T."/>
            <person name="Detter J.C."/>
            <person name="Han C."/>
            <person name="Ali Z."/>
            <person name="Tindall B.J."/>
            <person name="Goker M."/>
            <person name="Bristow J."/>
            <person name="Eisen J.A."/>
            <person name="Markowitz V."/>
            <person name="Hugenholtz P."/>
            <person name="Kyrpides N.C."/>
            <person name="Klenk H.P."/>
        </authorList>
    </citation>
    <scope>NUCLEOTIDE SEQUENCE [LARGE SCALE GENOMIC DNA]</scope>
    <source>
        <strain evidence="7">DSM 44928 / JCM 14897 / NBRC 102108 / NRRL B-24433 / ID139908</strain>
    </source>
</reference>
<dbReference type="GO" id="GO:0004357">
    <property type="term" value="F:glutamate-cysteine ligase activity"/>
    <property type="evidence" value="ECO:0007669"/>
    <property type="project" value="UniProtKB-EC"/>
</dbReference>
<dbReference type="eggNOG" id="COG2170">
    <property type="taxonomic scope" value="Bacteria"/>
</dbReference>
<evidence type="ECO:0000256" key="3">
    <source>
        <dbReference type="ARBA" id="ARBA00022840"/>
    </source>
</evidence>
<evidence type="ECO:0000256" key="4">
    <source>
        <dbReference type="ARBA" id="ARBA00048819"/>
    </source>
</evidence>
<proteinExistence type="inferred from homology"/>
<dbReference type="STRING" id="479433.Caci_6634"/>
<evidence type="ECO:0000256" key="5">
    <source>
        <dbReference type="HAMAP-Rule" id="MF_01609"/>
    </source>
</evidence>
<dbReference type="HOGENOM" id="CLU_044848_0_0_11"/>
<dbReference type="OrthoDB" id="9803842at2"/>
<dbReference type="InterPro" id="IPR006336">
    <property type="entry name" value="GCS2"/>
</dbReference>
<dbReference type="Pfam" id="PF04107">
    <property type="entry name" value="GCS2"/>
    <property type="match status" value="1"/>
</dbReference>
<dbReference type="FunCoup" id="C7PZY7">
    <property type="interactions" value="13"/>
</dbReference>
<dbReference type="Gene3D" id="3.30.590.20">
    <property type="match status" value="1"/>
</dbReference>
<dbReference type="HAMAP" id="MF_01609">
    <property type="entry name" value="Glu_cys_ligase_2"/>
    <property type="match status" value="1"/>
</dbReference>
<dbReference type="EMBL" id="CP001700">
    <property type="protein sequence ID" value="ACU75480.1"/>
    <property type="molecule type" value="Genomic_DNA"/>
</dbReference>
<dbReference type="InterPro" id="IPR011793">
    <property type="entry name" value="YbdK"/>
</dbReference>
<keyword evidence="7" id="KW-1185">Reference proteome</keyword>
<gene>
    <name evidence="6" type="ordered locus">Caci_6634</name>
</gene>
<keyword evidence="2 5" id="KW-0547">Nucleotide-binding</keyword>
<dbReference type="KEGG" id="cai:Caci_6634"/>
<dbReference type="GO" id="GO:0042398">
    <property type="term" value="P:modified amino acid biosynthetic process"/>
    <property type="evidence" value="ECO:0007669"/>
    <property type="project" value="InterPro"/>
</dbReference>
<dbReference type="PANTHER" id="PTHR36510:SF1">
    <property type="entry name" value="GLUTAMATE--CYSTEINE LIGASE 2-RELATED"/>
    <property type="match status" value="1"/>
</dbReference>
<sequence>MAATVPIDQVLSIGVEEEFVLADATTRVSAPRADDVVEKARLRLGDNAQHEFFATQVEFTTRPRMTAEEVRAELVRGRQAGAAAAADTGCLLVAGGSAVLNRSPLPVAPNARYETIARRHLGGMRSESSGCHVHVGTLTRGDALLLSNHLGPWLPALQALCVNSPFAAGEDRHCASWRHFDIQALPTVGPTPILDEPAYERTADRLVADRTLLDRKMIYWYARPSEHCPTLEIRIADANPDLDVVMLFTLLLRGLATTLLAEARYGRPWPSMDRRLLTEAHRRVAVDGLPALTTDPRTGMLISTAALLDRLVERSRPGLAAAGDEDLVAALLARFHSRGTPADRQRAVYRERGRLADVVDWLAVRP</sequence>
<evidence type="ECO:0000313" key="7">
    <source>
        <dbReference type="Proteomes" id="UP000000851"/>
    </source>
</evidence>
<dbReference type="InterPro" id="IPR050141">
    <property type="entry name" value="GCL_type2/YbdK_subfam"/>
</dbReference>
<evidence type="ECO:0000313" key="6">
    <source>
        <dbReference type="EMBL" id="ACU75480.1"/>
    </source>
</evidence>
<comment type="similarity">
    <text evidence="5">Belongs to the glutamate--cysteine ligase type 2 family. YbdK subfamily.</text>
</comment>
<dbReference type="GO" id="GO:0005524">
    <property type="term" value="F:ATP binding"/>
    <property type="evidence" value="ECO:0007669"/>
    <property type="project" value="UniProtKB-KW"/>
</dbReference>
<dbReference type="RefSeq" id="WP_015795209.1">
    <property type="nucleotide sequence ID" value="NC_013131.1"/>
</dbReference>
<dbReference type="InParanoid" id="C7PZY7"/>
<dbReference type="InterPro" id="IPR014746">
    <property type="entry name" value="Gln_synth/guanido_kin_cat_dom"/>
</dbReference>
<accession>C7PZY7</accession>
<dbReference type="SUPFAM" id="SSF55931">
    <property type="entry name" value="Glutamine synthetase/guanido kinase"/>
    <property type="match status" value="1"/>
</dbReference>
<dbReference type="PANTHER" id="PTHR36510">
    <property type="entry name" value="GLUTAMATE--CYSTEINE LIGASE 2-RELATED"/>
    <property type="match status" value="1"/>
</dbReference>
<dbReference type="Proteomes" id="UP000000851">
    <property type="component" value="Chromosome"/>
</dbReference>
<comment type="function">
    <text evidence="5">ATP-dependent carboxylate-amine ligase which exhibits weak glutamate--cysteine ligase activity.</text>
</comment>
<evidence type="ECO:0000256" key="1">
    <source>
        <dbReference type="ARBA" id="ARBA00022598"/>
    </source>
</evidence>
<dbReference type="EC" id="6.3.2.2" evidence="5"/>
<evidence type="ECO:0000256" key="2">
    <source>
        <dbReference type="ARBA" id="ARBA00022741"/>
    </source>
</evidence>
<keyword evidence="3 5" id="KW-0067">ATP-binding</keyword>